<dbReference type="Proteomes" id="UP000251341">
    <property type="component" value="Unassembled WGS sequence"/>
</dbReference>
<dbReference type="RefSeq" id="WP_108358760.1">
    <property type="nucleotide sequence ID" value="NZ_NESP01000001.1"/>
</dbReference>
<sequence>MKTFEIFKYVIGFTLTLLAWQLGAQPVPGEDPVTLNQKIMREMLPLNPATPSAAQNNNQEMPSWMEAKLARLLAKAFSADTTGIQTDENIVNTVATDGLRKVCVQELASNTAQAAATARYGPRTDPQIVVLRGDLVNICR</sequence>
<evidence type="ECO:0000313" key="2">
    <source>
        <dbReference type="Proteomes" id="UP000251341"/>
    </source>
</evidence>
<comment type="caution">
    <text evidence="1">The sequence shown here is derived from an EMBL/GenBank/DDBJ whole genome shotgun (WGS) entry which is preliminary data.</text>
</comment>
<proteinExistence type="predicted"/>
<organism evidence="1 2">
    <name type="scientific">Limnohabitans curvus</name>
    <dbReference type="NCBI Taxonomy" id="323423"/>
    <lineage>
        <taxon>Bacteria</taxon>
        <taxon>Pseudomonadati</taxon>
        <taxon>Pseudomonadota</taxon>
        <taxon>Betaproteobacteria</taxon>
        <taxon>Burkholderiales</taxon>
        <taxon>Comamonadaceae</taxon>
        <taxon>Limnohabitans</taxon>
    </lineage>
</organism>
<keyword evidence="2" id="KW-1185">Reference proteome</keyword>
<protein>
    <submittedName>
        <fullName evidence="1">Uncharacterized protein</fullName>
    </submittedName>
</protein>
<dbReference type="EMBL" id="NESP01000001">
    <property type="protein sequence ID" value="PUE58232.1"/>
    <property type="molecule type" value="Genomic_DNA"/>
</dbReference>
<evidence type="ECO:0000313" key="1">
    <source>
        <dbReference type="EMBL" id="PUE58232.1"/>
    </source>
</evidence>
<gene>
    <name evidence="1" type="ORF">B9Z44_00590</name>
</gene>
<dbReference type="AlphaFoldDB" id="A0A315EQL1"/>
<name>A0A315EQL1_9BURK</name>
<accession>A0A315EQL1</accession>
<reference evidence="1 2" key="1">
    <citation type="submission" date="2017-04" db="EMBL/GenBank/DDBJ databases">
        <title>Unexpected and diverse lifestyles within the genus Limnohabitans.</title>
        <authorList>
            <person name="Kasalicky V."/>
            <person name="Mehrshad M."/>
            <person name="Andrei S.-A."/>
            <person name="Salcher M."/>
            <person name="Kratochvilova H."/>
            <person name="Simek K."/>
            <person name="Ghai R."/>
        </authorList>
    </citation>
    <scope>NUCLEOTIDE SEQUENCE [LARGE SCALE GENOMIC DNA]</scope>
    <source>
        <strain evidence="1 2">MWH-C5</strain>
    </source>
</reference>